<dbReference type="RefSeq" id="WP_267622489.1">
    <property type="nucleotide sequence ID" value="NZ_JAODIW010000006.1"/>
</dbReference>
<dbReference type="Proteomes" id="UP001595921">
    <property type="component" value="Unassembled WGS sequence"/>
</dbReference>
<feature type="transmembrane region" description="Helical" evidence="1">
    <location>
        <begin position="370"/>
        <end position="387"/>
    </location>
</feature>
<reference evidence="2 3" key="1">
    <citation type="journal article" date="2019" name="Int. J. Syst. Evol. Microbiol.">
        <title>The Global Catalogue of Microorganisms (GCM) 10K type strain sequencing project: providing services to taxonomists for standard genome sequencing and annotation.</title>
        <authorList>
            <consortium name="The Broad Institute Genomics Platform"/>
            <consortium name="The Broad Institute Genome Sequencing Center for Infectious Disease"/>
            <person name="Wu L."/>
            <person name="Ma J."/>
        </authorList>
    </citation>
    <scope>NUCLEOTIDE SEQUENCE [LARGE SCALE GENOMIC DNA]</scope>
    <source>
        <strain evidence="2 3">CGMCC 1.12553</strain>
    </source>
</reference>
<dbReference type="Pfam" id="PF02667">
    <property type="entry name" value="SCFA_trans"/>
    <property type="match status" value="1"/>
</dbReference>
<proteinExistence type="predicted"/>
<keyword evidence="1" id="KW-0472">Membrane</keyword>
<dbReference type="InterPro" id="IPR006160">
    <property type="entry name" value="SCFA_transpt_AtoE"/>
</dbReference>
<feature type="transmembrane region" description="Helical" evidence="1">
    <location>
        <begin position="297"/>
        <end position="319"/>
    </location>
</feature>
<dbReference type="AlphaFoldDB" id="A0ABD5P8X6"/>
<feature type="transmembrane region" description="Helical" evidence="1">
    <location>
        <begin position="340"/>
        <end position="364"/>
    </location>
</feature>
<organism evidence="2 3">
    <name type="scientific">Halobium salinum</name>
    <dbReference type="NCBI Taxonomy" id="1364940"/>
    <lineage>
        <taxon>Archaea</taxon>
        <taxon>Methanobacteriati</taxon>
        <taxon>Methanobacteriota</taxon>
        <taxon>Stenosarchaea group</taxon>
        <taxon>Halobacteria</taxon>
        <taxon>Halobacteriales</taxon>
        <taxon>Haloferacaceae</taxon>
        <taxon>Halobium</taxon>
    </lineage>
</organism>
<evidence type="ECO:0000313" key="3">
    <source>
        <dbReference type="Proteomes" id="UP001595921"/>
    </source>
</evidence>
<feature type="transmembrane region" description="Helical" evidence="1">
    <location>
        <begin position="35"/>
        <end position="56"/>
    </location>
</feature>
<dbReference type="PANTHER" id="PTHR41983">
    <property type="entry name" value="SHORT-CHAIN FATTY ACID TRANSPORTER-RELATED"/>
    <property type="match status" value="1"/>
</dbReference>
<protein>
    <submittedName>
        <fullName evidence="2">Short-chain fatty acid transporter</fullName>
    </submittedName>
</protein>
<keyword evidence="1" id="KW-1133">Transmembrane helix</keyword>
<feature type="transmembrane region" description="Helical" evidence="1">
    <location>
        <begin position="110"/>
        <end position="139"/>
    </location>
</feature>
<evidence type="ECO:0000313" key="2">
    <source>
        <dbReference type="EMBL" id="MFC4357209.1"/>
    </source>
</evidence>
<name>A0ABD5P8X6_9EURY</name>
<comment type="caution">
    <text evidence="2">The sequence shown here is derived from an EMBL/GenBank/DDBJ whole genome shotgun (WGS) entry which is preliminary data.</text>
</comment>
<keyword evidence="1" id="KW-0812">Transmembrane</keyword>
<evidence type="ECO:0000256" key="1">
    <source>
        <dbReference type="SAM" id="Phobius"/>
    </source>
</evidence>
<gene>
    <name evidence="2" type="ORF">ACFO0N_04505</name>
</gene>
<feature type="transmembrane region" description="Helical" evidence="1">
    <location>
        <begin position="267"/>
        <end position="291"/>
    </location>
</feature>
<feature type="transmembrane region" description="Helical" evidence="1">
    <location>
        <begin position="426"/>
        <end position="446"/>
    </location>
</feature>
<dbReference type="PANTHER" id="PTHR41983:SF2">
    <property type="entry name" value="SHORT-CHAIN FATTY ACID TRANSPORTER-RELATED"/>
    <property type="match status" value="1"/>
</dbReference>
<dbReference type="EMBL" id="JBHSDS010000003">
    <property type="protein sequence ID" value="MFC4357209.1"/>
    <property type="molecule type" value="Genomic_DNA"/>
</dbReference>
<feature type="transmembrane region" description="Helical" evidence="1">
    <location>
        <begin position="68"/>
        <end position="90"/>
    </location>
</feature>
<accession>A0ABD5P8X6</accession>
<feature type="transmembrane region" description="Helical" evidence="1">
    <location>
        <begin position="452"/>
        <end position="474"/>
    </location>
</feature>
<keyword evidence="3" id="KW-1185">Reference proteome</keyword>
<sequence length="475" mass="51064">MGRSSSIASSNVVSRFFTRLGDVASRVVQRYLPDAFIFALLLTLATMVLAVGLTPKGPADVARHWSDGFWFVLTFSMQSSLALITGWVFADSPPVKRVLGRIANVPESQFQAVFVTALVGQLLGLFHWGVVLIGSAILAREIGIAMDRKDIDVHYPLLVAAGYAGLLPWHQGLSAASSLLVATEGHLFAGEIGVVPVSQTIFHPANLLIVAAVVLTTVLVMPMMTPDRRENIVTVPQSKLREAGTMMADGGAASRSDDLRSSSLRDALLDTPLLGGGVGLLIGAYLVYLLATNPFMQVFNLNVFISFLFALGLLFHWRLRSYVDVLRRAVEGASQIMIQFQFYGGIMGIMAWSGLAELIASTFAAQATSTTWYLFTFLAAGIVNFFVPSGGGQWVVTGQVLIDATQQIPGANQNLMIVAFGMGDQWTNMIQPFWAIPVLSIAGLSIRDMMGYAAVLFVFSGLVMGAGALLMGVVY</sequence>
<feature type="transmembrane region" description="Helical" evidence="1">
    <location>
        <begin position="201"/>
        <end position="221"/>
    </location>
</feature>